<dbReference type="Proteomes" id="UP001189429">
    <property type="component" value="Unassembled WGS sequence"/>
</dbReference>
<name>A0ABN9X579_9DINO</name>
<keyword evidence="1" id="KW-0472">Membrane</keyword>
<keyword evidence="1" id="KW-1133">Transmembrane helix</keyword>
<evidence type="ECO:0000256" key="1">
    <source>
        <dbReference type="SAM" id="Phobius"/>
    </source>
</evidence>
<proteinExistence type="predicted"/>
<evidence type="ECO:0000313" key="3">
    <source>
        <dbReference type="Proteomes" id="UP001189429"/>
    </source>
</evidence>
<reference evidence="2" key="1">
    <citation type="submission" date="2023-10" db="EMBL/GenBank/DDBJ databases">
        <authorList>
            <person name="Chen Y."/>
            <person name="Shah S."/>
            <person name="Dougan E. K."/>
            <person name="Thang M."/>
            <person name="Chan C."/>
        </authorList>
    </citation>
    <scope>NUCLEOTIDE SEQUENCE [LARGE SCALE GENOMIC DNA]</scope>
</reference>
<feature type="transmembrane region" description="Helical" evidence="1">
    <location>
        <begin position="47"/>
        <end position="67"/>
    </location>
</feature>
<sequence>MTDSDDKLARVPIVQSDGQDVESVAWLLLTIAPHCCATASEARKQRWLLRTAHSLVAICLYAASMWIQTLTQQVWLDFALVFIFMPLYHLTSRNGAGGYYNTFLEQFTELPQHLRDIRRRFANDGAYQANIERERESGTARTVNAVESGILFLGVKAGSLLLAATALGCHRGLPHVDRACGRVWLALEAVAFCVVHRTVGANVFRGSYGGLIQPEGMWKLSSVRDPGTGKVTCTAIPLEQHPDPSY</sequence>
<evidence type="ECO:0000313" key="2">
    <source>
        <dbReference type="EMBL" id="CAK0892773.1"/>
    </source>
</evidence>
<evidence type="ECO:0008006" key="4">
    <source>
        <dbReference type="Google" id="ProtNLM"/>
    </source>
</evidence>
<protein>
    <recommendedName>
        <fullName evidence="4">Glycerophosphocholine acyltransferase 1</fullName>
    </recommendedName>
</protein>
<accession>A0ABN9X579</accession>
<gene>
    <name evidence="2" type="ORF">PCOR1329_LOCUS72336</name>
</gene>
<keyword evidence="1" id="KW-0812">Transmembrane</keyword>
<keyword evidence="3" id="KW-1185">Reference proteome</keyword>
<organism evidence="2 3">
    <name type="scientific">Prorocentrum cordatum</name>
    <dbReference type="NCBI Taxonomy" id="2364126"/>
    <lineage>
        <taxon>Eukaryota</taxon>
        <taxon>Sar</taxon>
        <taxon>Alveolata</taxon>
        <taxon>Dinophyceae</taxon>
        <taxon>Prorocentrales</taxon>
        <taxon>Prorocentraceae</taxon>
        <taxon>Prorocentrum</taxon>
    </lineage>
</organism>
<comment type="caution">
    <text evidence="2">The sequence shown here is derived from an EMBL/GenBank/DDBJ whole genome shotgun (WGS) entry which is preliminary data.</text>
</comment>
<feature type="transmembrane region" description="Helical" evidence="1">
    <location>
        <begin position="73"/>
        <end position="90"/>
    </location>
</feature>
<dbReference type="EMBL" id="CAUYUJ010019660">
    <property type="protein sequence ID" value="CAK0892773.1"/>
    <property type="molecule type" value="Genomic_DNA"/>
</dbReference>